<evidence type="ECO:0000313" key="2">
    <source>
        <dbReference type="Proteomes" id="UP001732700"/>
    </source>
</evidence>
<organism evidence="1 2">
    <name type="scientific">Avena sativa</name>
    <name type="common">Oat</name>
    <dbReference type="NCBI Taxonomy" id="4498"/>
    <lineage>
        <taxon>Eukaryota</taxon>
        <taxon>Viridiplantae</taxon>
        <taxon>Streptophyta</taxon>
        <taxon>Embryophyta</taxon>
        <taxon>Tracheophyta</taxon>
        <taxon>Spermatophyta</taxon>
        <taxon>Magnoliopsida</taxon>
        <taxon>Liliopsida</taxon>
        <taxon>Poales</taxon>
        <taxon>Poaceae</taxon>
        <taxon>BOP clade</taxon>
        <taxon>Pooideae</taxon>
        <taxon>Poodae</taxon>
        <taxon>Poeae</taxon>
        <taxon>Poeae Chloroplast Group 1 (Aveneae type)</taxon>
        <taxon>Aveninae</taxon>
        <taxon>Avena</taxon>
    </lineage>
</organism>
<accession>A0ACD5WL43</accession>
<dbReference type="EnsemblPlants" id="AVESA.00010b.r2.4AG0641650.1">
    <property type="protein sequence ID" value="AVESA.00010b.r2.4AG0641650.1.CDS"/>
    <property type="gene ID" value="AVESA.00010b.r2.4AG0641650"/>
</dbReference>
<reference evidence="1" key="1">
    <citation type="submission" date="2021-05" db="EMBL/GenBank/DDBJ databases">
        <authorList>
            <person name="Scholz U."/>
            <person name="Mascher M."/>
            <person name="Fiebig A."/>
        </authorList>
    </citation>
    <scope>NUCLEOTIDE SEQUENCE [LARGE SCALE GENOMIC DNA]</scope>
</reference>
<reference evidence="1" key="2">
    <citation type="submission" date="2025-09" db="UniProtKB">
        <authorList>
            <consortium name="EnsemblPlants"/>
        </authorList>
    </citation>
    <scope>IDENTIFICATION</scope>
</reference>
<proteinExistence type="predicted"/>
<name>A0ACD5WL43_AVESA</name>
<dbReference type="Proteomes" id="UP001732700">
    <property type="component" value="Chromosome 4A"/>
</dbReference>
<evidence type="ECO:0000313" key="1">
    <source>
        <dbReference type="EnsemblPlants" id="AVESA.00010b.r2.4AG0641650.1.CDS"/>
    </source>
</evidence>
<keyword evidence="2" id="KW-1185">Reference proteome</keyword>
<protein>
    <submittedName>
        <fullName evidence="1">Uncharacterized protein</fullName>
    </submittedName>
</protein>
<sequence>MATEEVVVRIHGPEEGGDGDVALGYPLIDDGSRRTPPAAVVGYPLPPAEEEPRPPSTSATGQPARDSCTMCIQVFFMTLGLLLLTALNVGLVVKEVPHPLLVLICLPILPVISGGGVLLLAWCDTTNYTVRSGPLG</sequence>